<dbReference type="UniPathway" id="UPA00115">
    <property type="reaction ID" value="UER00408"/>
</dbReference>
<dbReference type="GO" id="GO:0005829">
    <property type="term" value="C:cytosol"/>
    <property type="evidence" value="ECO:0007669"/>
    <property type="project" value="TreeGrafter"/>
</dbReference>
<dbReference type="NCBIfam" id="TIGR00871">
    <property type="entry name" value="zwf"/>
    <property type="match status" value="1"/>
</dbReference>
<sequence>MKKALVIFGSTGNLMYKKLIPAIYHLIQQGHIGEDFMVYAVARRNQSFDDYIEEAKNQVKISIDWTHFKQYINYRVLNVDNIDDYRRLNDEIVNKSYNDVSIYLATPPTLFPLISKGISQSGFINKGEKHKRIVFEKPFGEDLESAQSINKELWKYFDETQIYRIDHYLGKEMIQNILVVRFANIIFEQSWDYRSIQAITILAKEEEGVLSRGGYYDKIGALKDMLQSHLLQMAALILMDKPKEMTSDLIKDEKVKIFQSMTFDQKDMLLGQYKGYTDSEKVDRNSSTETFVYAKAYVQNQRWHNVPIHFLTGKKLNEKRSEIIIHFKDNHDLNLLFPQSSKVENKLVIKVSPKEGVEFKFNVKEPGLTNNIHPAILDYCHNCKALENTPEAYERLFMELLNDQPTLFTRWDEIEKTWELVKSMKSNSQPIVYNSYEDLLNILEKKEVLIDDL</sequence>
<evidence type="ECO:0000256" key="2">
    <source>
        <dbReference type="ARBA" id="ARBA00009975"/>
    </source>
</evidence>
<dbReference type="EC" id="1.1.1.49" evidence="7"/>
<feature type="binding site" evidence="7">
    <location>
        <position position="319"/>
    </location>
    <ligand>
        <name>substrate</name>
    </ligand>
</feature>
<feature type="binding site" evidence="7">
    <location>
        <position position="167"/>
    </location>
    <ligand>
        <name>substrate</name>
    </ligand>
</feature>
<feature type="domain" description="Glucose-6-phosphate dehydrogenase NAD-binding" evidence="8">
    <location>
        <begin position="6"/>
        <end position="176"/>
    </location>
</feature>
<keyword evidence="5 7" id="KW-0560">Oxidoreductase</keyword>
<comment type="caution">
    <text evidence="7">Lacks conserved residue(s) required for the propagation of feature annotation.</text>
</comment>
<dbReference type="SUPFAM" id="SSF55347">
    <property type="entry name" value="Glyceraldehyde-3-phosphate dehydrogenase-like, C-terminal domain"/>
    <property type="match status" value="1"/>
</dbReference>
<feature type="binding site" evidence="7">
    <location>
        <position position="205"/>
    </location>
    <ligand>
        <name>substrate</name>
    </ligand>
</feature>
<dbReference type="GO" id="GO:0006006">
    <property type="term" value="P:glucose metabolic process"/>
    <property type="evidence" value="ECO:0007669"/>
    <property type="project" value="UniProtKB-KW"/>
</dbReference>
<dbReference type="InterPro" id="IPR019796">
    <property type="entry name" value="G6P_DH_AS"/>
</dbReference>
<dbReference type="RefSeq" id="WP_312031668.1">
    <property type="nucleotide sequence ID" value="NZ_CP051151.1"/>
</dbReference>
<comment type="similarity">
    <text evidence="2 7">Belongs to the glucose-6-phosphate dehydrogenase family.</text>
</comment>
<evidence type="ECO:0000256" key="4">
    <source>
        <dbReference type="ARBA" id="ARBA00022857"/>
    </source>
</evidence>
<dbReference type="HAMAP" id="MF_00966">
    <property type="entry name" value="G6PD"/>
    <property type="match status" value="1"/>
</dbReference>
<comment type="pathway">
    <text evidence="1 7">Carbohydrate degradation; pentose phosphate pathway; D-ribulose 5-phosphate from D-glucose 6-phosphate (oxidative stage): step 1/3.</text>
</comment>
<feature type="binding site" evidence="7">
    <location>
        <position position="314"/>
    </location>
    <ligand>
        <name>substrate</name>
    </ligand>
</feature>
<evidence type="ECO:0000313" key="10">
    <source>
        <dbReference type="EMBL" id="QLY40819.1"/>
    </source>
</evidence>
<feature type="binding site" evidence="7">
    <location>
        <position position="171"/>
    </location>
    <ligand>
        <name>substrate</name>
    </ligand>
</feature>
<dbReference type="Proteomes" id="UP000512167">
    <property type="component" value="Chromosome"/>
</dbReference>
<accession>A0A7L6N8H1</accession>
<evidence type="ECO:0000259" key="9">
    <source>
        <dbReference type="Pfam" id="PF02781"/>
    </source>
</evidence>
<evidence type="ECO:0000256" key="3">
    <source>
        <dbReference type="ARBA" id="ARBA00022526"/>
    </source>
</evidence>
<dbReference type="InterPro" id="IPR022675">
    <property type="entry name" value="G6P_DH_C"/>
</dbReference>
<dbReference type="GO" id="GO:0050661">
    <property type="term" value="F:NADP binding"/>
    <property type="evidence" value="ECO:0007669"/>
    <property type="project" value="UniProtKB-UniRule"/>
</dbReference>
<feature type="domain" description="Glucose-6-phosphate dehydrogenase C-terminal" evidence="9">
    <location>
        <begin position="178"/>
        <end position="428"/>
    </location>
</feature>
<keyword evidence="3 7" id="KW-0313">Glucose metabolism</keyword>
<evidence type="ECO:0000256" key="7">
    <source>
        <dbReference type="HAMAP-Rule" id="MF_00966"/>
    </source>
</evidence>
<evidence type="ECO:0000256" key="1">
    <source>
        <dbReference type="ARBA" id="ARBA00004937"/>
    </source>
</evidence>
<dbReference type="PANTHER" id="PTHR23429:SF0">
    <property type="entry name" value="GLUCOSE-6-PHOSPHATE 1-DEHYDROGENASE"/>
    <property type="match status" value="1"/>
</dbReference>
<evidence type="ECO:0000256" key="5">
    <source>
        <dbReference type="ARBA" id="ARBA00023002"/>
    </source>
</evidence>
<dbReference type="InterPro" id="IPR001282">
    <property type="entry name" value="G6P_DH"/>
</dbReference>
<dbReference type="Gene3D" id="3.30.360.10">
    <property type="entry name" value="Dihydrodipicolinate Reductase, domain 2"/>
    <property type="match status" value="1"/>
</dbReference>
<evidence type="ECO:0000313" key="11">
    <source>
        <dbReference type="Proteomes" id="UP000512167"/>
    </source>
</evidence>
<dbReference type="Gene3D" id="3.40.50.720">
    <property type="entry name" value="NAD(P)-binding Rossmann-like Domain"/>
    <property type="match status" value="1"/>
</dbReference>
<comment type="function">
    <text evidence="7">Catalyzes the oxidation of glucose 6-phosphate to 6-phosphogluconolactone.</text>
</comment>
<dbReference type="Pfam" id="PF00479">
    <property type="entry name" value="G6PD_N"/>
    <property type="match status" value="1"/>
</dbReference>
<keyword evidence="6 7" id="KW-0119">Carbohydrate metabolism</keyword>
<dbReference type="AlphaFoldDB" id="A0A7L6N8H1"/>
<feature type="active site" description="Proton acceptor" evidence="7">
    <location>
        <position position="229"/>
    </location>
</feature>
<dbReference type="Pfam" id="PF02781">
    <property type="entry name" value="G6PD_C"/>
    <property type="match status" value="1"/>
</dbReference>
<feature type="binding site" evidence="7">
    <location>
        <position position="224"/>
    </location>
    <ligand>
        <name>substrate</name>
    </ligand>
</feature>
<comment type="catalytic activity">
    <reaction evidence="7">
        <text>D-glucose 6-phosphate + NADP(+) = 6-phospho-D-glucono-1,5-lactone + NADPH + H(+)</text>
        <dbReference type="Rhea" id="RHEA:15841"/>
        <dbReference type="ChEBI" id="CHEBI:15378"/>
        <dbReference type="ChEBI" id="CHEBI:57783"/>
        <dbReference type="ChEBI" id="CHEBI:57955"/>
        <dbReference type="ChEBI" id="CHEBI:58349"/>
        <dbReference type="ChEBI" id="CHEBI:61548"/>
        <dbReference type="EC" id="1.1.1.49"/>
    </reaction>
</comment>
<evidence type="ECO:0000259" key="8">
    <source>
        <dbReference type="Pfam" id="PF00479"/>
    </source>
</evidence>
<keyword evidence="11" id="KW-1185">Reference proteome</keyword>
<dbReference type="PROSITE" id="PS00069">
    <property type="entry name" value="G6P_DEHYDROGENASE"/>
    <property type="match status" value="1"/>
</dbReference>
<organism evidence="10 11">
    <name type="scientific">Hujiaoplasma nucleasis</name>
    <dbReference type="NCBI Taxonomy" id="2725268"/>
    <lineage>
        <taxon>Bacteria</taxon>
        <taxon>Bacillati</taxon>
        <taxon>Mycoplasmatota</taxon>
        <taxon>Mollicutes</taxon>
        <taxon>Candidatus Izemoplasmatales</taxon>
        <taxon>Hujiaoplasmataceae</taxon>
        <taxon>Hujiaoplasma</taxon>
    </lineage>
</organism>
<dbReference type="PIRSF" id="PIRSF000110">
    <property type="entry name" value="G6PD"/>
    <property type="match status" value="1"/>
</dbReference>
<dbReference type="GO" id="GO:0009051">
    <property type="term" value="P:pentose-phosphate shunt, oxidative branch"/>
    <property type="evidence" value="ECO:0007669"/>
    <property type="project" value="TreeGrafter"/>
</dbReference>
<dbReference type="PANTHER" id="PTHR23429">
    <property type="entry name" value="GLUCOSE-6-PHOSPHATE 1-DEHYDROGENASE G6PD"/>
    <property type="match status" value="1"/>
</dbReference>
<feature type="binding site" evidence="7">
    <location>
        <position position="43"/>
    </location>
    <ligand>
        <name>NADP(+)</name>
        <dbReference type="ChEBI" id="CHEBI:58349"/>
    </ligand>
</feature>
<dbReference type="PRINTS" id="PR00079">
    <property type="entry name" value="G6PDHDRGNASE"/>
</dbReference>
<dbReference type="KEGG" id="tbk:HF295_08105"/>
<proteinExistence type="inferred from homology"/>
<dbReference type="InterPro" id="IPR022674">
    <property type="entry name" value="G6P_DH_NAD-bd"/>
</dbReference>
<reference evidence="10 11" key="1">
    <citation type="submission" date="2020-04" db="EMBL/GenBank/DDBJ databases">
        <authorList>
            <person name="Zheng R.K."/>
            <person name="Sun C.M."/>
        </authorList>
    </citation>
    <scope>NUCLEOTIDE SEQUENCE [LARGE SCALE GENOMIC DNA]</scope>
    <source>
        <strain evidence="11">zrk29</strain>
    </source>
</reference>
<keyword evidence="4 7" id="KW-0521">NADP</keyword>
<evidence type="ECO:0000256" key="6">
    <source>
        <dbReference type="ARBA" id="ARBA00023277"/>
    </source>
</evidence>
<dbReference type="SUPFAM" id="SSF51735">
    <property type="entry name" value="NAD(P)-binding Rossmann-fold domains"/>
    <property type="match status" value="1"/>
</dbReference>
<feature type="binding site" evidence="7">
    <location>
        <position position="137"/>
    </location>
    <ligand>
        <name>NADP(+)</name>
        <dbReference type="ChEBI" id="CHEBI:58349"/>
    </ligand>
</feature>
<dbReference type="GO" id="GO:0004345">
    <property type="term" value="F:glucose-6-phosphate dehydrogenase activity"/>
    <property type="evidence" value="ECO:0007669"/>
    <property type="project" value="UniProtKB-UniRule"/>
</dbReference>
<gene>
    <name evidence="7 10" type="primary">zwf</name>
    <name evidence="10" type="ORF">HF295_08105</name>
</gene>
<dbReference type="EMBL" id="CP051151">
    <property type="protein sequence ID" value="QLY40819.1"/>
    <property type="molecule type" value="Genomic_DNA"/>
</dbReference>
<protein>
    <recommendedName>
        <fullName evidence="7">Glucose-6-phosphate 1-dehydrogenase</fullName>
        <shortName evidence="7">G6PD</shortName>
        <ecNumber evidence="7">1.1.1.49</ecNumber>
    </recommendedName>
</protein>
<name>A0A7L6N8H1_9MOLU</name>
<dbReference type="InterPro" id="IPR036291">
    <property type="entry name" value="NAD(P)-bd_dom_sf"/>
</dbReference>